<feature type="transmembrane region" description="Helical" evidence="1">
    <location>
        <begin position="226"/>
        <end position="251"/>
    </location>
</feature>
<dbReference type="Proteomes" id="UP001436297">
    <property type="component" value="Chromosome"/>
</dbReference>
<evidence type="ECO:0000313" key="4">
    <source>
        <dbReference type="Proteomes" id="UP001436297"/>
    </source>
</evidence>
<name>A0ABZ3EDT4_9STAP</name>
<dbReference type="InterPro" id="IPR014529">
    <property type="entry name" value="UCP026631"/>
</dbReference>
<dbReference type="PIRSF" id="PIRSF026631">
    <property type="entry name" value="UCP026631"/>
    <property type="match status" value="1"/>
</dbReference>
<evidence type="ECO:0000256" key="1">
    <source>
        <dbReference type="SAM" id="Phobius"/>
    </source>
</evidence>
<feature type="transmembrane region" description="Helical" evidence="1">
    <location>
        <begin position="366"/>
        <end position="384"/>
    </location>
</feature>
<reference evidence="3 4" key="1">
    <citation type="journal article" date="2024" name="Pathogens">
        <title>Staphylococcus hsinchuensis sp. nov., Isolated from Soymilk.</title>
        <authorList>
            <person name="Wang Y.T."/>
            <person name="Lin Y.C."/>
            <person name="Hsieh Y.H."/>
            <person name="Lin Y.T."/>
            <person name="Hamada M."/>
            <person name="Chen C.C."/>
            <person name="Liou J.S."/>
            <person name="Lee A.Y."/>
            <person name="Zhang W.L."/>
            <person name="Chen Y.T."/>
            <person name="Huang C.H."/>
        </authorList>
    </citation>
    <scope>NUCLEOTIDE SEQUENCE [LARGE SCALE GENOMIC DNA]</scope>
    <source>
        <strain evidence="3 4">H164</strain>
    </source>
</reference>
<keyword evidence="1" id="KW-0472">Membrane</keyword>
<evidence type="ECO:0000259" key="2">
    <source>
        <dbReference type="Pfam" id="PF03703"/>
    </source>
</evidence>
<dbReference type="EMBL" id="CP128355">
    <property type="protein sequence ID" value="XAF70556.1"/>
    <property type="molecule type" value="Genomic_DNA"/>
</dbReference>
<keyword evidence="4" id="KW-1185">Reference proteome</keyword>
<dbReference type="PANTHER" id="PTHR34473:SF2">
    <property type="entry name" value="UPF0699 TRANSMEMBRANE PROTEIN YDBT"/>
    <property type="match status" value="1"/>
</dbReference>
<dbReference type="Pfam" id="PF03703">
    <property type="entry name" value="bPH_2"/>
    <property type="match status" value="2"/>
</dbReference>
<feature type="transmembrane region" description="Helical" evidence="1">
    <location>
        <begin position="12"/>
        <end position="35"/>
    </location>
</feature>
<accession>A0ABZ3EDT4</accession>
<feature type="domain" description="YdbS-like PH" evidence="2">
    <location>
        <begin position="253"/>
        <end position="341"/>
    </location>
</feature>
<dbReference type="PANTHER" id="PTHR34473">
    <property type="entry name" value="UPF0699 TRANSMEMBRANE PROTEIN YDBS"/>
    <property type="match status" value="1"/>
</dbReference>
<feature type="transmembrane region" description="Helical" evidence="1">
    <location>
        <begin position="47"/>
        <end position="66"/>
    </location>
</feature>
<organism evidence="3 4">
    <name type="scientific">Staphylococcus hsinchuensis</name>
    <dbReference type="NCBI Taxonomy" id="3051183"/>
    <lineage>
        <taxon>Bacteria</taxon>
        <taxon>Bacillati</taxon>
        <taxon>Bacillota</taxon>
        <taxon>Bacilli</taxon>
        <taxon>Bacillales</taxon>
        <taxon>Staphylococcaceae</taxon>
        <taxon>Staphylococcus</taxon>
    </lineage>
</organism>
<dbReference type="InterPro" id="IPR005182">
    <property type="entry name" value="YdbS-like_PH"/>
</dbReference>
<proteinExistence type="predicted"/>
<feature type="transmembrane region" description="Helical" evidence="1">
    <location>
        <begin position="182"/>
        <end position="206"/>
    </location>
</feature>
<feature type="domain" description="YdbS-like PH" evidence="2">
    <location>
        <begin position="69"/>
        <end position="138"/>
    </location>
</feature>
<dbReference type="RefSeq" id="WP_342610400.1">
    <property type="nucleotide sequence ID" value="NZ_CP128355.1"/>
</dbReference>
<sequence>MMSRPQKLHPISYLSGLINVIKQNIVFIIIFSLFNLRSFDFTNLQNYIFPGIYLGFLLIVSIYQGVKIYNTRYWIEDDHFILQTGVFSKSKKELNIRRIQSMETSQGLLSQIVNGVELHIKTPSDGINLETVTKQQSQLIRESIIDRQKALEDKGEVKAQRVENLEHQSQQTHMYQLNFKELLTMSMTSGAIGVTFVTLSPIVGAFSDHFPWHWLGTVLGSLSSSILLKVILFLIGLLILSYICGAILVVIRYYNYTLTRQGNQLHIKYGLLNIKNITVPTDRVQAVIEKQSFIRALLGYTSIQFLITSDDNDLSSDNEATAEGNVMILPFIHKRQAYDILAKLIPQMAFKDTRKGKPWRSYHKHFWVQSVVILVIAEIINYFWQPWIFILAAILIIYLILQSIIVVKQSGLELFKNELAVRKVTLFGYKNSYLKHDNLLGLEINTTPISEKSDLANFNFIIAKGMGSEYIGLDYINESEVEMLREWYLKGVDYDSI</sequence>
<keyword evidence="1" id="KW-1133">Transmembrane helix</keyword>
<evidence type="ECO:0000313" key="3">
    <source>
        <dbReference type="EMBL" id="XAF70556.1"/>
    </source>
</evidence>
<feature type="transmembrane region" description="Helical" evidence="1">
    <location>
        <begin position="390"/>
        <end position="407"/>
    </location>
</feature>
<gene>
    <name evidence="3" type="ORF">QQM35_00080</name>
</gene>
<protein>
    <submittedName>
        <fullName evidence="3">PH domain-containing protein</fullName>
    </submittedName>
</protein>
<keyword evidence="1" id="KW-0812">Transmembrane</keyword>